<name>A0ABR8RSF8_9CELL</name>
<evidence type="ECO:0000313" key="3">
    <source>
        <dbReference type="EMBL" id="MBD7950730.1"/>
    </source>
</evidence>
<dbReference type="Pfam" id="PF13560">
    <property type="entry name" value="HTH_31"/>
    <property type="match status" value="1"/>
</dbReference>
<gene>
    <name evidence="3" type="ORF">H9652_09965</name>
</gene>
<dbReference type="SUPFAM" id="SSF47413">
    <property type="entry name" value="lambda repressor-like DNA-binding domains"/>
    <property type="match status" value="1"/>
</dbReference>
<dbReference type="PANTHER" id="PTHR35010:SF3">
    <property type="entry name" value="BLL4873 PROTEIN"/>
    <property type="match status" value="1"/>
</dbReference>
<dbReference type="Proteomes" id="UP000641803">
    <property type="component" value="Unassembled WGS sequence"/>
</dbReference>
<dbReference type="EMBL" id="JACSQQ010000014">
    <property type="protein sequence ID" value="MBD7950730.1"/>
    <property type="molecule type" value="Genomic_DNA"/>
</dbReference>
<evidence type="ECO:0000313" key="4">
    <source>
        <dbReference type="Proteomes" id="UP000641803"/>
    </source>
</evidence>
<proteinExistence type="predicted"/>
<dbReference type="Pfam" id="PF17765">
    <property type="entry name" value="MLTR_LBD"/>
    <property type="match status" value="1"/>
</dbReference>
<organism evidence="3 4">
    <name type="scientific">Oerskovia rustica</name>
    <dbReference type="NCBI Taxonomy" id="2762237"/>
    <lineage>
        <taxon>Bacteria</taxon>
        <taxon>Bacillati</taxon>
        <taxon>Actinomycetota</taxon>
        <taxon>Actinomycetes</taxon>
        <taxon>Micrococcales</taxon>
        <taxon>Cellulomonadaceae</taxon>
        <taxon>Oerskovia</taxon>
    </lineage>
</organism>
<protein>
    <submittedName>
        <fullName evidence="3">Helix-turn-helix domain-containing protein</fullName>
    </submittedName>
</protein>
<dbReference type="SMART" id="SM00530">
    <property type="entry name" value="HTH_XRE"/>
    <property type="match status" value="1"/>
</dbReference>
<keyword evidence="4" id="KW-1185">Reference proteome</keyword>
<dbReference type="RefSeq" id="WP_191796100.1">
    <property type="nucleotide sequence ID" value="NZ_JACSQQ010000014.1"/>
</dbReference>
<dbReference type="PANTHER" id="PTHR35010">
    <property type="entry name" value="BLL4672 PROTEIN-RELATED"/>
    <property type="match status" value="1"/>
</dbReference>
<feature type="region of interest" description="Disordered" evidence="1">
    <location>
        <begin position="1"/>
        <end position="20"/>
    </location>
</feature>
<dbReference type="InterPro" id="IPR010982">
    <property type="entry name" value="Lambda_DNA-bd_dom_sf"/>
</dbReference>
<feature type="compositionally biased region" description="Low complexity" evidence="1">
    <location>
        <begin position="1"/>
        <end position="10"/>
    </location>
</feature>
<accession>A0ABR8RSF8</accession>
<reference evidence="3 4" key="1">
    <citation type="submission" date="2020-08" db="EMBL/GenBank/DDBJ databases">
        <title>A Genomic Blueprint of the Chicken Gut Microbiome.</title>
        <authorList>
            <person name="Gilroy R."/>
            <person name="Ravi A."/>
            <person name="Getino M."/>
            <person name="Pursley I."/>
            <person name="Horton D.L."/>
            <person name="Alikhan N.-F."/>
            <person name="Baker D."/>
            <person name="Gharbi K."/>
            <person name="Hall N."/>
            <person name="Watson M."/>
            <person name="Adriaenssens E.M."/>
            <person name="Foster-Nyarko E."/>
            <person name="Jarju S."/>
            <person name="Secka A."/>
            <person name="Antonio M."/>
            <person name="Oren A."/>
            <person name="Chaudhuri R."/>
            <person name="La Ragione R.M."/>
            <person name="Hildebrand F."/>
            <person name="Pallen M.J."/>
        </authorList>
    </citation>
    <scope>NUCLEOTIDE SEQUENCE [LARGE SCALE GENOMIC DNA]</scope>
    <source>
        <strain evidence="3 4">Sa4CUA1</strain>
    </source>
</reference>
<dbReference type="Gene3D" id="3.30.450.180">
    <property type="match status" value="1"/>
</dbReference>
<dbReference type="InterPro" id="IPR001387">
    <property type="entry name" value="Cro/C1-type_HTH"/>
</dbReference>
<feature type="domain" description="HTH cro/C1-type" evidence="2">
    <location>
        <begin position="27"/>
        <end position="99"/>
    </location>
</feature>
<comment type="caution">
    <text evidence="3">The sequence shown here is derived from an EMBL/GenBank/DDBJ whole genome shotgun (WGS) entry which is preliminary data.</text>
</comment>
<sequence length="282" mass="31484">MSAPSQVVAPQVPPSDGDSRRRSLALFLRARRESLQPEDVGLPLSRRRRTPGLRREEVAVLANVGVTWYTWLEQGREIGVSAVVVESIARALRLADGDLAYLYELTGTRLPSRSSAPTELRDNLVRVLDGFSELPAYVVDRYWNVVATNELAEHVFGSEVGANCLADFFTEERVAERYPQRALVGRMIVGQLRRQAAAYPSDRTFDLLADRVSAASPEFAAYWTSYSVGVEPHVDITYDHPQIGRLTWQCTVLNPLGGEDLRLFLYLPRPGTGTAEALQRIR</sequence>
<evidence type="ECO:0000259" key="2">
    <source>
        <dbReference type="SMART" id="SM00530"/>
    </source>
</evidence>
<evidence type="ECO:0000256" key="1">
    <source>
        <dbReference type="SAM" id="MobiDB-lite"/>
    </source>
</evidence>
<dbReference type="InterPro" id="IPR041413">
    <property type="entry name" value="MLTR_LBD"/>
</dbReference>